<keyword evidence="2" id="KW-0697">Rotamase</keyword>
<feature type="domain" description="PPIase cyclophilin-type" evidence="4">
    <location>
        <begin position="31"/>
        <end position="196"/>
    </location>
</feature>
<dbReference type="Proteomes" id="UP001595906">
    <property type="component" value="Unassembled WGS sequence"/>
</dbReference>
<evidence type="ECO:0000256" key="3">
    <source>
        <dbReference type="ARBA" id="ARBA00023235"/>
    </source>
</evidence>
<dbReference type="PANTHER" id="PTHR45625">
    <property type="entry name" value="PEPTIDYL-PROLYL CIS-TRANS ISOMERASE-RELATED"/>
    <property type="match status" value="1"/>
</dbReference>
<name>A0ABV8PUL1_9BACT</name>
<evidence type="ECO:0000256" key="2">
    <source>
        <dbReference type="ARBA" id="ARBA00023110"/>
    </source>
</evidence>
<accession>A0ABV8PUL1</accession>
<dbReference type="RefSeq" id="WP_379012095.1">
    <property type="nucleotide sequence ID" value="NZ_JBHSDC010000002.1"/>
</dbReference>
<organism evidence="5 6">
    <name type="scientific">Parasediminibacterium paludis</name>
    <dbReference type="NCBI Taxonomy" id="908966"/>
    <lineage>
        <taxon>Bacteria</taxon>
        <taxon>Pseudomonadati</taxon>
        <taxon>Bacteroidota</taxon>
        <taxon>Chitinophagia</taxon>
        <taxon>Chitinophagales</taxon>
        <taxon>Chitinophagaceae</taxon>
        <taxon>Parasediminibacterium</taxon>
    </lineage>
</organism>
<evidence type="ECO:0000313" key="6">
    <source>
        <dbReference type="Proteomes" id="UP001595906"/>
    </source>
</evidence>
<proteinExistence type="predicted"/>
<dbReference type="InterPro" id="IPR029000">
    <property type="entry name" value="Cyclophilin-like_dom_sf"/>
</dbReference>
<dbReference type="EMBL" id="JBHSDC010000002">
    <property type="protein sequence ID" value="MFC4230731.1"/>
    <property type="molecule type" value="Genomic_DNA"/>
</dbReference>
<dbReference type="Pfam" id="PF00160">
    <property type="entry name" value="Pro_isomerase"/>
    <property type="match status" value="1"/>
</dbReference>
<dbReference type="CDD" id="cd00317">
    <property type="entry name" value="cyclophilin"/>
    <property type="match status" value="1"/>
</dbReference>
<dbReference type="InterPro" id="IPR002130">
    <property type="entry name" value="Cyclophilin-type_PPIase_dom"/>
</dbReference>
<dbReference type="PANTHER" id="PTHR45625:SF4">
    <property type="entry name" value="PEPTIDYLPROLYL ISOMERASE DOMAIN AND WD REPEAT-CONTAINING PROTEIN 1"/>
    <property type="match status" value="1"/>
</dbReference>
<keyword evidence="6" id="KW-1185">Reference proteome</keyword>
<dbReference type="PROSITE" id="PS50072">
    <property type="entry name" value="CSA_PPIASE_2"/>
    <property type="match status" value="1"/>
</dbReference>
<evidence type="ECO:0000256" key="1">
    <source>
        <dbReference type="ARBA" id="ARBA00013194"/>
    </source>
</evidence>
<dbReference type="EC" id="5.2.1.8" evidence="1"/>
<evidence type="ECO:0000259" key="4">
    <source>
        <dbReference type="PROSITE" id="PS50072"/>
    </source>
</evidence>
<sequence length="196" mass="21893">MKQIAFLVILSWCCLACKSKHVYDNPHVRIETSFGDIELELFDKKAPKTAGAFLAYVDSGFYDNSNFYRVLNITNQPSDAPKTELIQGGLWKSNNAKARSLKGTPHETTLQTGILHKTGVISMARNEPGSATTEFFICMDNEPGLDYNGENMADKQGFAAFGRVVKGMDVAKMIYKESDINQQFKTPIPIFKIVRL</sequence>
<keyword evidence="3 5" id="KW-0413">Isomerase</keyword>
<dbReference type="SUPFAM" id="SSF50891">
    <property type="entry name" value="Cyclophilin-like"/>
    <property type="match status" value="1"/>
</dbReference>
<dbReference type="InterPro" id="IPR044666">
    <property type="entry name" value="Cyclophilin_A-like"/>
</dbReference>
<dbReference type="GO" id="GO:0003755">
    <property type="term" value="F:peptidyl-prolyl cis-trans isomerase activity"/>
    <property type="evidence" value="ECO:0007669"/>
    <property type="project" value="UniProtKB-EC"/>
</dbReference>
<gene>
    <name evidence="5" type="ORF">ACFOW1_02440</name>
</gene>
<comment type="caution">
    <text evidence="5">The sequence shown here is derived from an EMBL/GenBank/DDBJ whole genome shotgun (WGS) entry which is preliminary data.</text>
</comment>
<reference evidence="6" key="1">
    <citation type="journal article" date="2019" name="Int. J. Syst. Evol. Microbiol.">
        <title>The Global Catalogue of Microorganisms (GCM) 10K type strain sequencing project: providing services to taxonomists for standard genome sequencing and annotation.</title>
        <authorList>
            <consortium name="The Broad Institute Genomics Platform"/>
            <consortium name="The Broad Institute Genome Sequencing Center for Infectious Disease"/>
            <person name="Wu L."/>
            <person name="Ma J."/>
        </authorList>
    </citation>
    <scope>NUCLEOTIDE SEQUENCE [LARGE SCALE GENOMIC DNA]</scope>
    <source>
        <strain evidence="6">CECT 8010</strain>
    </source>
</reference>
<dbReference type="Gene3D" id="2.40.100.10">
    <property type="entry name" value="Cyclophilin-like"/>
    <property type="match status" value="1"/>
</dbReference>
<protein>
    <recommendedName>
        <fullName evidence="1">peptidylprolyl isomerase</fullName>
        <ecNumber evidence="1">5.2.1.8</ecNumber>
    </recommendedName>
</protein>
<evidence type="ECO:0000313" key="5">
    <source>
        <dbReference type="EMBL" id="MFC4230731.1"/>
    </source>
</evidence>